<dbReference type="Pfam" id="PF02789">
    <property type="entry name" value="Peptidase_M17_N"/>
    <property type="match status" value="1"/>
</dbReference>
<evidence type="ECO:0000256" key="1">
    <source>
        <dbReference type="ARBA" id="ARBA00000135"/>
    </source>
</evidence>
<evidence type="ECO:0000259" key="9">
    <source>
        <dbReference type="PROSITE" id="PS00631"/>
    </source>
</evidence>
<feature type="binding site" evidence="8">
    <location>
        <position position="330"/>
    </location>
    <ligand>
        <name>Mn(2+)</name>
        <dbReference type="ChEBI" id="CHEBI:29035"/>
        <label>1</label>
    </ligand>
</feature>
<comment type="catalytic activity">
    <reaction evidence="1 8">
        <text>Release of an N-terminal amino acid, Xaa-|-Yaa-, in which Xaa is preferably Leu, but may be other amino acids including Pro although not Arg or Lys, and Yaa may be Pro. Amino acid amides and methyl esters are also readily hydrolyzed, but rates on arylamides are exceedingly low.</text>
        <dbReference type="EC" id="3.4.11.1"/>
    </reaction>
</comment>
<comment type="caution">
    <text evidence="10">The sequence shown here is derived from an EMBL/GenBank/DDBJ whole genome shotgun (WGS) entry which is preliminary data.</text>
</comment>
<dbReference type="GO" id="GO:0070006">
    <property type="term" value="F:metalloaminopeptidase activity"/>
    <property type="evidence" value="ECO:0007669"/>
    <property type="project" value="InterPro"/>
</dbReference>
<reference evidence="11" key="1">
    <citation type="submission" date="2017-10" db="EMBL/GenBank/DDBJ databases">
        <title>Campylobacter species from seals.</title>
        <authorList>
            <person name="Gilbert M.J."/>
            <person name="Zomer A.L."/>
            <person name="Timmerman A.J."/>
            <person name="Duim B."/>
            <person name="Wagenaar J.A."/>
        </authorList>
    </citation>
    <scope>NUCLEOTIDE SEQUENCE [LARGE SCALE GENOMIC DNA]</scope>
    <source>
        <strain evidence="11">17S00004-5</strain>
    </source>
</reference>
<keyword evidence="11" id="KW-1185">Reference proteome</keyword>
<evidence type="ECO:0000256" key="6">
    <source>
        <dbReference type="ARBA" id="ARBA00022801"/>
    </source>
</evidence>
<dbReference type="InterPro" id="IPR043472">
    <property type="entry name" value="Macro_dom-like"/>
</dbReference>
<dbReference type="GO" id="GO:0030145">
    <property type="term" value="F:manganese ion binding"/>
    <property type="evidence" value="ECO:0007669"/>
    <property type="project" value="UniProtKB-UniRule"/>
</dbReference>
<protein>
    <recommendedName>
        <fullName evidence="8">Probable cytosol aminopeptidase</fullName>
        <ecNumber evidence="8">3.4.11.1</ecNumber>
    </recommendedName>
    <alternativeName>
        <fullName evidence="8">Leucine aminopeptidase</fullName>
        <shortName evidence="8">LAP</shortName>
        <ecNumber evidence="8">3.4.11.10</ecNumber>
    </alternativeName>
    <alternativeName>
        <fullName evidence="8">Leucyl aminopeptidase</fullName>
    </alternativeName>
</protein>
<dbReference type="InterPro" id="IPR023042">
    <property type="entry name" value="Peptidase_M17_leu_NH2_pept"/>
</dbReference>
<dbReference type="NCBIfam" id="NF002081">
    <property type="entry name" value="PRK00913.3-3"/>
    <property type="match status" value="1"/>
</dbReference>
<evidence type="ECO:0000256" key="3">
    <source>
        <dbReference type="ARBA" id="ARBA00009528"/>
    </source>
</evidence>
<organism evidence="10 11">
    <name type="scientific">Campylobacter blaseri</name>
    <dbReference type="NCBI Taxonomy" id="2042961"/>
    <lineage>
        <taxon>Bacteria</taxon>
        <taxon>Pseudomonadati</taxon>
        <taxon>Campylobacterota</taxon>
        <taxon>Epsilonproteobacteria</taxon>
        <taxon>Campylobacterales</taxon>
        <taxon>Campylobacteraceae</taxon>
        <taxon>Campylobacter</taxon>
    </lineage>
</organism>
<feature type="active site" evidence="8">
    <location>
        <position position="332"/>
    </location>
</feature>
<dbReference type="Pfam" id="PF00883">
    <property type="entry name" value="Peptidase_M17"/>
    <property type="match status" value="1"/>
</dbReference>
<feature type="binding site" evidence="8">
    <location>
        <position position="251"/>
    </location>
    <ligand>
        <name>Mn(2+)</name>
        <dbReference type="ChEBI" id="CHEBI:29035"/>
        <label>2</label>
    </ligand>
</feature>
<dbReference type="PANTHER" id="PTHR11963:SF23">
    <property type="entry name" value="CYTOSOL AMINOPEPTIDASE"/>
    <property type="match status" value="1"/>
</dbReference>
<comment type="similarity">
    <text evidence="3 8">Belongs to the peptidase M17 family.</text>
</comment>
<dbReference type="InterPro" id="IPR008283">
    <property type="entry name" value="Peptidase_M17_N"/>
</dbReference>
<keyword evidence="4 8" id="KW-0031">Aminopeptidase</keyword>
<dbReference type="HAMAP" id="MF_00181">
    <property type="entry name" value="Cytosol_peptidase_M17"/>
    <property type="match status" value="1"/>
</dbReference>
<dbReference type="GO" id="GO:0006508">
    <property type="term" value="P:proteolysis"/>
    <property type="evidence" value="ECO:0007669"/>
    <property type="project" value="UniProtKB-KW"/>
</dbReference>
<comment type="cofactor">
    <cofactor evidence="8">
        <name>Mn(2+)</name>
        <dbReference type="ChEBI" id="CHEBI:29035"/>
    </cofactor>
    <text evidence="8">Binds 2 manganese ions per subunit.</text>
</comment>
<dbReference type="RefSeq" id="WP_106871948.1">
    <property type="nucleotide sequence ID" value="NZ_CP053841.1"/>
</dbReference>
<dbReference type="PRINTS" id="PR00481">
    <property type="entry name" value="LAMNOPPTDASE"/>
</dbReference>
<dbReference type="SUPFAM" id="SSF52949">
    <property type="entry name" value="Macro domain-like"/>
    <property type="match status" value="1"/>
</dbReference>
<evidence type="ECO:0000256" key="8">
    <source>
        <dbReference type="HAMAP-Rule" id="MF_00181"/>
    </source>
</evidence>
<accession>A0A2P8QZY2</accession>
<feature type="active site" evidence="8">
    <location>
        <position position="258"/>
    </location>
</feature>
<dbReference type="Gene3D" id="3.40.220.10">
    <property type="entry name" value="Leucine Aminopeptidase, subunit E, domain 1"/>
    <property type="match status" value="1"/>
</dbReference>
<comment type="catalytic activity">
    <reaction evidence="2 8">
        <text>Release of an N-terminal amino acid, preferentially leucine, but not glutamic or aspartic acids.</text>
        <dbReference type="EC" id="3.4.11.10"/>
    </reaction>
</comment>
<feature type="binding site" evidence="8">
    <location>
        <position position="328"/>
    </location>
    <ligand>
        <name>Mn(2+)</name>
        <dbReference type="ChEBI" id="CHEBI:29035"/>
        <label>1</label>
    </ligand>
</feature>
<dbReference type="EC" id="3.4.11.10" evidence="8"/>
<keyword evidence="8" id="KW-0963">Cytoplasm</keyword>
<dbReference type="EMBL" id="PDHH01000005">
    <property type="protein sequence ID" value="PSM51806.1"/>
    <property type="molecule type" value="Genomic_DNA"/>
</dbReference>
<keyword evidence="7 8" id="KW-0464">Manganese</keyword>
<feature type="binding site" evidence="8">
    <location>
        <position position="251"/>
    </location>
    <ligand>
        <name>Mn(2+)</name>
        <dbReference type="ChEBI" id="CHEBI:29035"/>
        <label>1</label>
    </ligand>
</feature>
<dbReference type="SUPFAM" id="SSF53187">
    <property type="entry name" value="Zn-dependent exopeptidases"/>
    <property type="match status" value="1"/>
</dbReference>
<keyword evidence="8" id="KW-0479">Metal-binding</keyword>
<evidence type="ECO:0000256" key="5">
    <source>
        <dbReference type="ARBA" id="ARBA00022670"/>
    </source>
</evidence>
<evidence type="ECO:0000256" key="4">
    <source>
        <dbReference type="ARBA" id="ARBA00022438"/>
    </source>
</evidence>
<keyword evidence="5 8" id="KW-0645">Protease</keyword>
<evidence type="ECO:0000256" key="2">
    <source>
        <dbReference type="ARBA" id="ARBA00000967"/>
    </source>
</evidence>
<dbReference type="PROSITE" id="PS00631">
    <property type="entry name" value="CYTOSOL_AP"/>
    <property type="match status" value="1"/>
</dbReference>
<dbReference type="OrthoDB" id="9809354at2"/>
<feature type="binding site" evidence="8">
    <location>
        <position position="330"/>
    </location>
    <ligand>
        <name>Mn(2+)</name>
        <dbReference type="ChEBI" id="CHEBI:29035"/>
        <label>2</label>
    </ligand>
</feature>
<comment type="function">
    <text evidence="8">Presumably involved in the processing and regular turnover of intracellular proteins. Catalyzes the removal of unsubstituted N-terminal amino acids from various peptides.</text>
</comment>
<dbReference type="Gene3D" id="3.40.630.10">
    <property type="entry name" value="Zn peptidases"/>
    <property type="match status" value="1"/>
</dbReference>
<dbReference type="Proteomes" id="UP000240535">
    <property type="component" value="Unassembled WGS sequence"/>
</dbReference>
<evidence type="ECO:0000256" key="7">
    <source>
        <dbReference type="ARBA" id="ARBA00023211"/>
    </source>
</evidence>
<gene>
    <name evidence="8" type="primary">pepA</name>
    <name evidence="10" type="ORF">CQ405_06675</name>
</gene>
<dbReference type="InterPro" id="IPR000819">
    <property type="entry name" value="Peptidase_M17_C"/>
</dbReference>
<name>A0A2P8QZY2_9BACT</name>
<evidence type="ECO:0000313" key="10">
    <source>
        <dbReference type="EMBL" id="PSM51806.1"/>
    </source>
</evidence>
<evidence type="ECO:0000313" key="11">
    <source>
        <dbReference type="Proteomes" id="UP000240535"/>
    </source>
</evidence>
<dbReference type="GO" id="GO:0005737">
    <property type="term" value="C:cytoplasm"/>
    <property type="evidence" value="ECO:0007669"/>
    <property type="project" value="UniProtKB-SubCell"/>
</dbReference>
<proteinExistence type="inferred from homology"/>
<dbReference type="InterPro" id="IPR011356">
    <property type="entry name" value="Leucine_aapep/pepB"/>
</dbReference>
<keyword evidence="6 8" id="KW-0378">Hydrolase</keyword>
<dbReference type="EC" id="3.4.11.1" evidence="8"/>
<comment type="subcellular location">
    <subcellularLocation>
        <location evidence="8">Cytoplasm</location>
    </subcellularLocation>
</comment>
<dbReference type="PANTHER" id="PTHR11963">
    <property type="entry name" value="LEUCINE AMINOPEPTIDASE-RELATED"/>
    <property type="match status" value="1"/>
</dbReference>
<feature type="binding site" evidence="8">
    <location>
        <position position="269"/>
    </location>
    <ligand>
        <name>Mn(2+)</name>
        <dbReference type="ChEBI" id="CHEBI:29035"/>
        <label>2</label>
    </ligand>
</feature>
<dbReference type="CDD" id="cd00433">
    <property type="entry name" value="Peptidase_M17"/>
    <property type="match status" value="1"/>
</dbReference>
<sequence>MKIELLDANINKIKADFEAILIVGKKIDHKFVKDSDKFKELNYDGGSNLLLLESKRLYIGVKELGYDQIRLAMSQIYNTLKNYNVKTIKISSYVYKCTTKTYQAVVEGFVLGSYEFNKYKSEAKKSKIEKIFISTDEYSGKKVKIEKAKLALKSGKIIAKATNFAKDGVNEIPEIYTPLKMAKEALKLAKKHSNIECKVYDKKFLKKERMNAFLMVNRASVHDPYMIHLKYTPKNKSKKRVVFVGKGLTYDSGGLSLKPASSMLTMKCDKSGALAAMAIIKAAAELKLPFEIHAVLGATENMIGGDAYKPDDVIITRSGISVEVRNTDAEGRLVLADCLDWAQELKPDILIDMATLTGACVVGLGEFTIGLLGRNEEFKAEYKRVASDSGELMNSLEFNDHLRECIKSKIADISNTATTRYGGTTTAGLFLEQFIKEENRDNWIHMDIAGPAYIERAWGYNQYGASGAGVRANLYYLQSLAREEK</sequence>
<feature type="binding site" evidence="8">
    <location>
        <position position="246"/>
    </location>
    <ligand>
        <name>Mn(2+)</name>
        <dbReference type="ChEBI" id="CHEBI:29035"/>
        <label>2</label>
    </ligand>
</feature>
<dbReference type="AlphaFoldDB" id="A0A2P8QZY2"/>
<feature type="domain" description="Cytosol aminopeptidase" evidence="9">
    <location>
        <begin position="326"/>
        <end position="333"/>
    </location>
</feature>